<evidence type="ECO:0000256" key="7">
    <source>
        <dbReference type="ARBA" id="ARBA00022833"/>
    </source>
</evidence>
<keyword evidence="6 12" id="KW-0863">Zinc-finger</keyword>
<keyword evidence="10" id="KW-0804">Transcription</keyword>
<dbReference type="InterPro" id="IPR013087">
    <property type="entry name" value="Znf_C2H2_type"/>
</dbReference>
<dbReference type="SMART" id="SM00355">
    <property type="entry name" value="ZnF_C2H2"/>
    <property type="match status" value="3"/>
</dbReference>
<sequence length="449" mass="50699">ISHGPMQTTNVTFGRQDTHSQNEKRIIINNPFSFDCNYLECNKYQKQNNNTEEKEQSSSSLNTDDTRMEKVDHPSIPQFKIENVLIGNQWMMLNDANSYEGKSSGESDKGVLVASEDNLTTEEGRKAGLICAICFYKCKSKKDLLMHQKSHSKSGKPHKCEFCPSSFTRSSHLARHRRMHTGERPFSCITCGKTFARQDKLKQHIRTSHGKIKTTPEPEEEPKSFTITNIPPEPPKVDTCDSTNEPIQTNEEQPVSPPPVKKEKRGRGRPRKYPIAASAPVTIVGPKRRRGRPRKIKNPLLEETWGHNIKEECNSPPESGNNDNLFLMEMSADDHLPIEPLIEIRTEPDNLNIAEDGRPLSSNPSYQSQNCDSNLTKNDDVKNDNLVENNTELDKHCNNSGNDNSSIMADDNMNEDDPDKTDDCVNENLIKNKDVIKEIDECAVPVDAN</sequence>
<evidence type="ECO:0000256" key="8">
    <source>
        <dbReference type="ARBA" id="ARBA00023015"/>
    </source>
</evidence>
<evidence type="ECO:0000256" key="1">
    <source>
        <dbReference type="ARBA" id="ARBA00003767"/>
    </source>
</evidence>
<comment type="similarity">
    <text evidence="3">Belongs to the krueppel C2H2-type zinc-finger protein family.</text>
</comment>
<feature type="region of interest" description="Disordered" evidence="13">
    <location>
        <begin position="352"/>
        <end position="421"/>
    </location>
</feature>
<evidence type="ECO:0000256" key="6">
    <source>
        <dbReference type="ARBA" id="ARBA00022771"/>
    </source>
</evidence>
<feature type="compositionally biased region" description="Basic residues" evidence="13">
    <location>
        <begin position="203"/>
        <end position="212"/>
    </location>
</feature>
<dbReference type="FunFam" id="3.30.160.60:FF:000097">
    <property type="entry name" value="Zinc finger protein"/>
    <property type="match status" value="1"/>
</dbReference>
<name>A0A8K0DEY4_IGNLU</name>
<evidence type="ECO:0000256" key="12">
    <source>
        <dbReference type="PROSITE-ProRule" id="PRU00042"/>
    </source>
</evidence>
<accession>A0A8K0DEY4</accession>
<dbReference type="SUPFAM" id="SSF57667">
    <property type="entry name" value="beta-beta-alpha zinc fingers"/>
    <property type="match status" value="1"/>
</dbReference>
<dbReference type="AlphaFoldDB" id="A0A8K0DEY4"/>
<evidence type="ECO:0000313" key="15">
    <source>
        <dbReference type="EMBL" id="KAF2899455.1"/>
    </source>
</evidence>
<gene>
    <name evidence="15" type="ORF">ILUMI_06716</name>
</gene>
<evidence type="ECO:0000256" key="4">
    <source>
        <dbReference type="ARBA" id="ARBA00022723"/>
    </source>
</evidence>
<dbReference type="GO" id="GO:0008270">
    <property type="term" value="F:zinc ion binding"/>
    <property type="evidence" value="ECO:0007669"/>
    <property type="project" value="UniProtKB-KW"/>
</dbReference>
<dbReference type="GO" id="GO:0005634">
    <property type="term" value="C:nucleus"/>
    <property type="evidence" value="ECO:0007669"/>
    <property type="project" value="UniProtKB-SubCell"/>
</dbReference>
<evidence type="ECO:0000313" key="16">
    <source>
        <dbReference type="Proteomes" id="UP000801492"/>
    </source>
</evidence>
<feature type="region of interest" description="Disordered" evidence="13">
    <location>
        <begin position="1"/>
        <end position="23"/>
    </location>
</feature>
<feature type="compositionally biased region" description="Polar residues" evidence="13">
    <location>
        <begin position="1"/>
        <end position="15"/>
    </location>
</feature>
<dbReference type="PROSITE" id="PS00028">
    <property type="entry name" value="ZINC_FINGER_C2H2_1"/>
    <property type="match status" value="2"/>
</dbReference>
<keyword evidence="9" id="KW-0238">DNA-binding</keyword>
<feature type="compositionally biased region" description="Polar residues" evidence="13">
    <location>
        <begin position="240"/>
        <end position="253"/>
    </location>
</feature>
<keyword evidence="4" id="KW-0479">Metal-binding</keyword>
<proteinExistence type="inferred from homology"/>
<feature type="region of interest" description="Disordered" evidence="13">
    <location>
        <begin position="202"/>
        <end position="271"/>
    </location>
</feature>
<evidence type="ECO:0000256" key="9">
    <source>
        <dbReference type="ARBA" id="ARBA00023125"/>
    </source>
</evidence>
<dbReference type="InterPro" id="IPR017956">
    <property type="entry name" value="AT_hook_DNA-bd_motif"/>
</dbReference>
<feature type="domain" description="C2H2-type" evidence="14">
    <location>
        <begin position="158"/>
        <end position="185"/>
    </location>
</feature>
<dbReference type="Gene3D" id="3.30.160.60">
    <property type="entry name" value="Classic Zinc Finger"/>
    <property type="match status" value="2"/>
</dbReference>
<evidence type="ECO:0000259" key="14">
    <source>
        <dbReference type="PROSITE" id="PS50157"/>
    </source>
</evidence>
<evidence type="ECO:0000256" key="3">
    <source>
        <dbReference type="ARBA" id="ARBA00006991"/>
    </source>
</evidence>
<dbReference type="GO" id="GO:0003700">
    <property type="term" value="F:DNA-binding transcription factor activity"/>
    <property type="evidence" value="ECO:0007669"/>
    <property type="project" value="TreeGrafter"/>
</dbReference>
<reference evidence="15" key="1">
    <citation type="submission" date="2019-08" db="EMBL/GenBank/DDBJ databases">
        <title>The genome of the North American firefly Photinus pyralis.</title>
        <authorList>
            <consortium name="Photinus pyralis genome working group"/>
            <person name="Fallon T.R."/>
            <person name="Sander Lower S.E."/>
            <person name="Weng J.-K."/>
        </authorList>
    </citation>
    <scope>NUCLEOTIDE SEQUENCE</scope>
    <source>
        <strain evidence="15">TRF0915ILg1</strain>
        <tissue evidence="15">Whole body</tissue>
    </source>
</reference>
<dbReference type="InterPro" id="IPR036236">
    <property type="entry name" value="Znf_C2H2_sf"/>
</dbReference>
<dbReference type="EMBL" id="VTPC01002797">
    <property type="protein sequence ID" value="KAF2899455.1"/>
    <property type="molecule type" value="Genomic_DNA"/>
</dbReference>
<evidence type="ECO:0000256" key="11">
    <source>
        <dbReference type="ARBA" id="ARBA00023242"/>
    </source>
</evidence>
<keyword evidence="7" id="KW-0862">Zinc</keyword>
<dbReference type="GO" id="GO:0006357">
    <property type="term" value="P:regulation of transcription by RNA polymerase II"/>
    <property type="evidence" value="ECO:0007669"/>
    <property type="project" value="TreeGrafter"/>
</dbReference>
<keyword evidence="11" id="KW-0539">Nucleus</keyword>
<feature type="region of interest" description="Disordered" evidence="13">
    <location>
        <begin position="47"/>
        <end position="70"/>
    </location>
</feature>
<evidence type="ECO:0000256" key="5">
    <source>
        <dbReference type="ARBA" id="ARBA00022737"/>
    </source>
</evidence>
<feature type="compositionally biased region" description="Polar residues" evidence="13">
    <location>
        <begin position="398"/>
        <end position="407"/>
    </location>
</feature>
<dbReference type="PROSITE" id="PS50157">
    <property type="entry name" value="ZINC_FINGER_C2H2_2"/>
    <property type="match status" value="2"/>
</dbReference>
<feature type="domain" description="C2H2-type" evidence="14">
    <location>
        <begin position="186"/>
        <end position="214"/>
    </location>
</feature>
<keyword evidence="8" id="KW-0805">Transcription regulation</keyword>
<dbReference type="PRINTS" id="PR00929">
    <property type="entry name" value="ATHOOK"/>
</dbReference>
<dbReference type="PANTHER" id="PTHR24404:SF114">
    <property type="entry name" value="KLUMPFUSS, ISOFORM B-RELATED"/>
    <property type="match status" value="1"/>
</dbReference>
<feature type="compositionally biased region" description="Polar residues" evidence="13">
    <location>
        <begin position="360"/>
        <end position="376"/>
    </location>
</feature>
<dbReference type="FunFam" id="3.30.160.60:FF:000188">
    <property type="entry name" value="Zinc finger protein 787"/>
    <property type="match status" value="1"/>
</dbReference>
<dbReference type="GO" id="GO:0000978">
    <property type="term" value="F:RNA polymerase II cis-regulatory region sequence-specific DNA binding"/>
    <property type="evidence" value="ECO:0007669"/>
    <property type="project" value="TreeGrafter"/>
</dbReference>
<protein>
    <recommendedName>
        <fullName evidence="14">C2H2-type domain-containing protein</fullName>
    </recommendedName>
</protein>
<dbReference type="PANTHER" id="PTHR24404">
    <property type="entry name" value="ZINC FINGER PROTEIN"/>
    <property type="match status" value="1"/>
</dbReference>
<comment type="caution">
    <text evidence="15">The sequence shown here is derived from an EMBL/GenBank/DDBJ whole genome shotgun (WGS) entry which is preliminary data.</text>
</comment>
<feature type="compositionally biased region" description="Basic residues" evidence="13">
    <location>
        <begin position="262"/>
        <end position="271"/>
    </location>
</feature>
<evidence type="ECO:0000256" key="13">
    <source>
        <dbReference type="SAM" id="MobiDB-lite"/>
    </source>
</evidence>
<feature type="non-terminal residue" evidence="15">
    <location>
        <position position="1"/>
    </location>
</feature>
<keyword evidence="5" id="KW-0677">Repeat</keyword>
<dbReference type="OrthoDB" id="10261408at2759"/>
<dbReference type="SMART" id="SM00384">
    <property type="entry name" value="AT_hook"/>
    <property type="match status" value="2"/>
</dbReference>
<comment type="function">
    <text evidence="1">May be involved in transcriptional regulation.</text>
</comment>
<comment type="subcellular location">
    <subcellularLocation>
        <location evidence="2">Nucleus</location>
    </subcellularLocation>
</comment>
<dbReference type="InterPro" id="IPR050589">
    <property type="entry name" value="Ikaros_C2H2-ZF"/>
</dbReference>
<evidence type="ECO:0000256" key="2">
    <source>
        <dbReference type="ARBA" id="ARBA00004123"/>
    </source>
</evidence>
<organism evidence="15 16">
    <name type="scientific">Ignelater luminosus</name>
    <name type="common">Cucubano</name>
    <name type="synonym">Pyrophorus luminosus</name>
    <dbReference type="NCBI Taxonomy" id="2038154"/>
    <lineage>
        <taxon>Eukaryota</taxon>
        <taxon>Metazoa</taxon>
        <taxon>Ecdysozoa</taxon>
        <taxon>Arthropoda</taxon>
        <taxon>Hexapoda</taxon>
        <taxon>Insecta</taxon>
        <taxon>Pterygota</taxon>
        <taxon>Neoptera</taxon>
        <taxon>Endopterygota</taxon>
        <taxon>Coleoptera</taxon>
        <taxon>Polyphaga</taxon>
        <taxon>Elateriformia</taxon>
        <taxon>Elateroidea</taxon>
        <taxon>Elateridae</taxon>
        <taxon>Agrypninae</taxon>
        <taxon>Pyrophorini</taxon>
        <taxon>Ignelater</taxon>
    </lineage>
</organism>
<keyword evidence="16" id="KW-1185">Reference proteome</keyword>
<evidence type="ECO:0000256" key="10">
    <source>
        <dbReference type="ARBA" id="ARBA00023163"/>
    </source>
</evidence>
<dbReference type="Pfam" id="PF00096">
    <property type="entry name" value="zf-C2H2"/>
    <property type="match status" value="2"/>
</dbReference>
<dbReference type="Proteomes" id="UP000801492">
    <property type="component" value="Unassembled WGS sequence"/>
</dbReference>